<dbReference type="Proteomes" id="UP000779507">
    <property type="component" value="Unassembled WGS sequence"/>
</dbReference>
<dbReference type="CDD" id="cd04276">
    <property type="entry name" value="ZnMc_MMP_like_2"/>
    <property type="match status" value="1"/>
</dbReference>
<comment type="caution">
    <text evidence="5">The sequence shown here is derived from an EMBL/GenBank/DDBJ whole genome shotgun (WGS) entry which is preliminary data.</text>
</comment>
<protein>
    <recommendedName>
        <fullName evidence="7">DUF5117 domain-containing protein</fullName>
    </recommendedName>
</protein>
<dbReference type="InterPro" id="IPR032534">
    <property type="entry name" value="EcxA_zinc-bd"/>
</dbReference>
<feature type="signal peptide" evidence="2">
    <location>
        <begin position="1"/>
        <end position="19"/>
    </location>
</feature>
<sequence>MKHATPLLAGLLGLCAAAAAQPAAPPAAARPAAKTGAPPAATPAATLGAVTRGLQKFDGYFPFYYDAKTGKVFLEISRFDEEFLYFGSLANGVGNGIERGQSTAAIARFVRVGGKVFLIEPNYDYRAVAASADEQRAVDNAFAKSVVWGFVPAAAEGAKVLVDLTPFLVRDSQKIGERLGSRGFQGPGASLLGPGAGGGPPASYKLDESRSAVYLANTRNFPKNSEFEAMVTFVGGPGGADFFGDEGGGLAPDPSAVTVQLHQAFVALPGPGYRPRKFDPRSGLNEFSYTDFAAPLNAPLVQRFSQRHRLQKQDPAAAVSEAVAPIVYYVDRGAPAPIKKALLEGGAWWNEAFEAAGYRNAFQIKELPAGADPMDIRYNVVNWINRSGSPRAFSYGASYIDPRTGEIIKGVVSLGSDRHRQDYLIAEGLLQPYTDGQPVPDQLEQLALARIRQLSAHEIGHTLGFYHNFTASTKDRASVMDYPFPRLTLGPDGRVDVSRAYAAGIGGWDKRAVLWGYADFPPGTDENRALDDILRETLRQGYRFIPDVGGYAHPAANQWDDGPDPVAQLNQLMALRRHVLDGFSERAIRPDAPLATLQEVLVPIYLLHRYQVEAVAKSIGGVYFTHALKNDGQAPTQLVDPAVQQQALAALLATIAPAALALPEALIAQIPPRPVGYPASRETFAGYTGPTFDPLAAAEAAAAPPIAALLNPERAARLVEYHARDARQPGFLPVVDQLLAATWKAAPATGYPAALQTVVNNLALKYLLQLAATPGAAASVRGQALLAIDDLQAWMRAKAAKTQGPQKAGLLFGLAQIEQFRAAPDKFSPPPPVAMPPGAPIGTPALDFLSGCGTD</sequence>
<dbReference type="Pfam" id="PF16313">
    <property type="entry name" value="DUF4953"/>
    <property type="match status" value="1"/>
</dbReference>
<dbReference type="InterPro" id="IPR034032">
    <property type="entry name" value="Zn_MMP-like_bac"/>
</dbReference>
<dbReference type="PANTHER" id="PTHR38478">
    <property type="entry name" value="PEPTIDASE M1A AND M12B"/>
    <property type="match status" value="1"/>
</dbReference>
<evidence type="ECO:0008006" key="7">
    <source>
        <dbReference type="Google" id="ProtNLM"/>
    </source>
</evidence>
<evidence type="ECO:0000256" key="1">
    <source>
        <dbReference type="SAM" id="MobiDB-lite"/>
    </source>
</evidence>
<dbReference type="EMBL" id="JABSNP010000017">
    <property type="protein sequence ID" value="NRT20454.1"/>
    <property type="molecule type" value="Genomic_DNA"/>
</dbReference>
<dbReference type="SUPFAM" id="SSF55486">
    <property type="entry name" value="Metalloproteases ('zincins'), catalytic domain"/>
    <property type="match status" value="1"/>
</dbReference>
<name>A0ABX2FVG4_9BACT</name>
<evidence type="ECO:0000313" key="5">
    <source>
        <dbReference type="EMBL" id="NRT20454.1"/>
    </source>
</evidence>
<dbReference type="InterPro" id="IPR033413">
    <property type="entry name" value="DUF5117"/>
</dbReference>
<dbReference type="PANTHER" id="PTHR38478:SF1">
    <property type="entry name" value="ZINC DEPENDENT METALLOPROTEASE DOMAIN LIPOPROTEIN"/>
    <property type="match status" value="1"/>
</dbReference>
<feature type="domain" description="DUF5117" evidence="4">
    <location>
        <begin position="105"/>
        <end position="312"/>
    </location>
</feature>
<reference evidence="5 6" key="1">
    <citation type="submission" date="2020-05" db="EMBL/GenBank/DDBJ databases">
        <title>Genomic Encyclopedia of Type Strains, Phase IV (KMG-V): Genome sequencing to study the core and pangenomes of soil and plant-associated prokaryotes.</title>
        <authorList>
            <person name="Whitman W."/>
        </authorList>
    </citation>
    <scope>NUCLEOTIDE SEQUENCE [LARGE SCALE GENOMIC DNA]</scope>
    <source>
        <strain evidence="5 6">9A</strain>
    </source>
</reference>
<accession>A0ABX2FVG4</accession>
<dbReference type="RefSeq" id="WP_173811230.1">
    <property type="nucleotide sequence ID" value="NZ_JABSNP010000017.1"/>
</dbReference>
<evidence type="ECO:0000259" key="3">
    <source>
        <dbReference type="Pfam" id="PF16313"/>
    </source>
</evidence>
<organism evidence="5 6">
    <name type="scientific">Hymenobacter caeli</name>
    <dbReference type="NCBI Taxonomy" id="2735894"/>
    <lineage>
        <taxon>Bacteria</taxon>
        <taxon>Pseudomonadati</taxon>
        <taxon>Bacteroidota</taxon>
        <taxon>Cytophagia</taxon>
        <taxon>Cytophagales</taxon>
        <taxon>Hymenobacteraceae</taxon>
        <taxon>Hymenobacter</taxon>
    </lineage>
</organism>
<dbReference type="Pfam" id="PF17148">
    <property type="entry name" value="DUF5117"/>
    <property type="match status" value="1"/>
</dbReference>
<feature type="region of interest" description="Disordered" evidence="1">
    <location>
        <begin position="179"/>
        <end position="202"/>
    </location>
</feature>
<gene>
    <name evidence="5" type="ORF">HNP98_003297</name>
</gene>
<feature type="domain" description="EcxA zinc-binding" evidence="3">
    <location>
        <begin position="442"/>
        <end position="747"/>
    </location>
</feature>
<keyword evidence="6" id="KW-1185">Reference proteome</keyword>
<evidence type="ECO:0000256" key="2">
    <source>
        <dbReference type="SAM" id="SignalP"/>
    </source>
</evidence>
<evidence type="ECO:0000313" key="6">
    <source>
        <dbReference type="Proteomes" id="UP000779507"/>
    </source>
</evidence>
<evidence type="ECO:0000259" key="4">
    <source>
        <dbReference type="Pfam" id="PF17148"/>
    </source>
</evidence>
<feature type="chain" id="PRO_5045618420" description="DUF5117 domain-containing protein" evidence="2">
    <location>
        <begin position="20"/>
        <end position="855"/>
    </location>
</feature>
<proteinExistence type="predicted"/>
<keyword evidence="2" id="KW-0732">Signal</keyword>